<dbReference type="InterPro" id="IPR013865">
    <property type="entry name" value="FAM32A"/>
</dbReference>
<dbReference type="AlphaFoldDB" id="A0A1J1HWD5"/>
<proteinExistence type="inferred from homology"/>
<dbReference type="Pfam" id="PF08555">
    <property type="entry name" value="FAM32A"/>
    <property type="match status" value="1"/>
</dbReference>
<dbReference type="Proteomes" id="UP000183832">
    <property type="component" value="Unassembled WGS sequence"/>
</dbReference>
<dbReference type="EMBL" id="CVRI01000026">
    <property type="protein sequence ID" value="CRK92384.1"/>
    <property type="molecule type" value="Genomic_DNA"/>
</dbReference>
<dbReference type="OrthoDB" id="205403at2759"/>
<name>A0A1J1HWD5_9DIPT</name>
<gene>
    <name evidence="2" type="primary">putative Protein FAM32A</name>
    <name evidence="2" type="ORF">CLUMA_CG005924</name>
</gene>
<dbReference type="STRING" id="568069.A0A1J1HWD5"/>
<protein>
    <submittedName>
        <fullName evidence="2">CLUMA_CG005924, isoform A</fullName>
    </submittedName>
</protein>
<organism evidence="2 3">
    <name type="scientific">Clunio marinus</name>
    <dbReference type="NCBI Taxonomy" id="568069"/>
    <lineage>
        <taxon>Eukaryota</taxon>
        <taxon>Metazoa</taxon>
        <taxon>Ecdysozoa</taxon>
        <taxon>Arthropoda</taxon>
        <taxon>Hexapoda</taxon>
        <taxon>Insecta</taxon>
        <taxon>Pterygota</taxon>
        <taxon>Neoptera</taxon>
        <taxon>Endopterygota</taxon>
        <taxon>Diptera</taxon>
        <taxon>Nematocera</taxon>
        <taxon>Chironomoidea</taxon>
        <taxon>Chironomidae</taxon>
        <taxon>Clunio</taxon>
    </lineage>
</organism>
<accession>A0A1J1HWD5</accession>
<evidence type="ECO:0000313" key="2">
    <source>
        <dbReference type="EMBL" id="CRK92384.1"/>
    </source>
</evidence>
<evidence type="ECO:0000313" key="3">
    <source>
        <dbReference type="Proteomes" id="UP000183832"/>
    </source>
</evidence>
<sequence>MADEYAKVARGKLKLKCDSEISKKKKKKKNKEKEREMIANTDKSTIEIVQAQDVSTERKLTKAEISFKKMQDKMQKKRILEKASTTHKQQVEKFNEKLDNLTEHFDIPKVSWTK</sequence>
<reference evidence="2 3" key="1">
    <citation type="submission" date="2015-04" db="EMBL/GenBank/DDBJ databases">
        <authorList>
            <person name="Syromyatnikov M.Y."/>
            <person name="Popov V.N."/>
        </authorList>
    </citation>
    <scope>NUCLEOTIDE SEQUENCE [LARGE SCALE GENOMIC DNA]</scope>
</reference>
<dbReference type="PANTHER" id="PTHR13282:SF6">
    <property type="entry name" value="PROTEIN FAM32A"/>
    <property type="match status" value="1"/>
</dbReference>
<dbReference type="PANTHER" id="PTHR13282">
    <property type="entry name" value="PROTEIN FAM32A"/>
    <property type="match status" value="1"/>
</dbReference>
<keyword evidence="3" id="KW-1185">Reference proteome</keyword>
<comment type="similarity">
    <text evidence="1">Belongs to the FAM32 family.</text>
</comment>
<dbReference type="GO" id="GO:0005730">
    <property type="term" value="C:nucleolus"/>
    <property type="evidence" value="ECO:0007669"/>
    <property type="project" value="TreeGrafter"/>
</dbReference>
<evidence type="ECO:0000256" key="1">
    <source>
        <dbReference type="ARBA" id="ARBA00008948"/>
    </source>
</evidence>